<evidence type="ECO:0000256" key="2">
    <source>
        <dbReference type="ARBA" id="ARBA00012906"/>
    </source>
</evidence>
<keyword evidence="4" id="KW-0547">Nucleotide-binding</keyword>
<dbReference type="InterPro" id="IPR027417">
    <property type="entry name" value="P-loop_NTPase"/>
</dbReference>
<dbReference type="Gene3D" id="3.40.50.300">
    <property type="entry name" value="P-loop containing nucleotide triphosphate hydrolases"/>
    <property type="match status" value="1"/>
</dbReference>
<evidence type="ECO:0000256" key="7">
    <source>
        <dbReference type="ARBA" id="ARBA00047615"/>
    </source>
</evidence>
<dbReference type="SUPFAM" id="SSF52540">
    <property type="entry name" value="P-loop containing nucleoside triphosphate hydrolases"/>
    <property type="match status" value="1"/>
</dbReference>
<dbReference type="InterPro" id="IPR003136">
    <property type="entry name" value="Cytidylate_kin"/>
</dbReference>
<evidence type="ECO:0000256" key="8">
    <source>
        <dbReference type="ARBA" id="ARBA00048478"/>
    </source>
</evidence>
<dbReference type="EC" id="2.7.4.25" evidence="2"/>
<dbReference type="InterPro" id="IPR011994">
    <property type="entry name" value="Cytidylate_kinase_dom"/>
</dbReference>
<dbReference type="CDD" id="cd02020">
    <property type="entry name" value="CMPK"/>
    <property type="match status" value="1"/>
</dbReference>
<keyword evidence="5" id="KW-0418">Kinase</keyword>
<dbReference type="NCBIfam" id="TIGR00017">
    <property type="entry name" value="cmk"/>
    <property type="match status" value="1"/>
</dbReference>
<evidence type="ECO:0000256" key="6">
    <source>
        <dbReference type="ARBA" id="ARBA00022840"/>
    </source>
</evidence>
<dbReference type="EMBL" id="CAFBMS010000111">
    <property type="protein sequence ID" value="CAB4927594.1"/>
    <property type="molecule type" value="Genomic_DNA"/>
</dbReference>
<dbReference type="HAMAP" id="MF_00238">
    <property type="entry name" value="Cytidyl_kinase_type1"/>
    <property type="match status" value="1"/>
</dbReference>
<comment type="catalytic activity">
    <reaction evidence="8">
        <text>CMP + ATP = CDP + ADP</text>
        <dbReference type="Rhea" id="RHEA:11600"/>
        <dbReference type="ChEBI" id="CHEBI:30616"/>
        <dbReference type="ChEBI" id="CHEBI:58069"/>
        <dbReference type="ChEBI" id="CHEBI:60377"/>
        <dbReference type="ChEBI" id="CHEBI:456216"/>
        <dbReference type="EC" id="2.7.4.25"/>
    </reaction>
</comment>
<dbReference type="Pfam" id="PF02224">
    <property type="entry name" value="Cytidylate_kin"/>
    <property type="match status" value="1"/>
</dbReference>
<comment type="similarity">
    <text evidence="1">Belongs to the cytidylate kinase family. Type 1 subfamily.</text>
</comment>
<protein>
    <recommendedName>
        <fullName evidence="2">(d)CMP kinase</fullName>
        <ecNumber evidence="2">2.7.4.25</ecNumber>
    </recommendedName>
</protein>
<dbReference type="AlphaFoldDB" id="A0A6J7IAN6"/>
<dbReference type="GO" id="GO:0006139">
    <property type="term" value="P:nucleobase-containing compound metabolic process"/>
    <property type="evidence" value="ECO:0007669"/>
    <property type="project" value="InterPro"/>
</dbReference>
<comment type="catalytic activity">
    <reaction evidence="7">
        <text>dCMP + ATP = dCDP + ADP</text>
        <dbReference type="Rhea" id="RHEA:25094"/>
        <dbReference type="ChEBI" id="CHEBI:30616"/>
        <dbReference type="ChEBI" id="CHEBI:57566"/>
        <dbReference type="ChEBI" id="CHEBI:58593"/>
        <dbReference type="ChEBI" id="CHEBI:456216"/>
        <dbReference type="EC" id="2.7.4.25"/>
    </reaction>
</comment>
<evidence type="ECO:0000256" key="5">
    <source>
        <dbReference type="ARBA" id="ARBA00022777"/>
    </source>
</evidence>
<accession>A0A6J7IAN6</accession>
<reference evidence="10" key="1">
    <citation type="submission" date="2020-05" db="EMBL/GenBank/DDBJ databases">
        <authorList>
            <person name="Chiriac C."/>
            <person name="Salcher M."/>
            <person name="Ghai R."/>
            <person name="Kavagutti S V."/>
        </authorList>
    </citation>
    <scope>NUCLEOTIDE SEQUENCE</scope>
</reference>
<dbReference type="GO" id="GO:0036431">
    <property type="term" value="F:dCMP kinase activity"/>
    <property type="evidence" value="ECO:0007669"/>
    <property type="project" value="InterPro"/>
</dbReference>
<evidence type="ECO:0000259" key="9">
    <source>
        <dbReference type="Pfam" id="PF02224"/>
    </source>
</evidence>
<keyword evidence="6" id="KW-0067">ATP-binding</keyword>
<gene>
    <name evidence="10" type="ORF">UFOPK3614_01203</name>
</gene>
<organism evidence="10">
    <name type="scientific">freshwater metagenome</name>
    <dbReference type="NCBI Taxonomy" id="449393"/>
    <lineage>
        <taxon>unclassified sequences</taxon>
        <taxon>metagenomes</taxon>
        <taxon>ecological metagenomes</taxon>
    </lineage>
</organism>
<dbReference type="GO" id="GO:0005524">
    <property type="term" value="F:ATP binding"/>
    <property type="evidence" value="ECO:0007669"/>
    <property type="project" value="UniProtKB-KW"/>
</dbReference>
<evidence type="ECO:0000256" key="4">
    <source>
        <dbReference type="ARBA" id="ARBA00022741"/>
    </source>
</evidence>
<proteinExistence type="inferred from homology"/>
<keyword evidence="3" id="KW-0808">Transferase</keyword>
<name>A0A6J7IAN6_9ZZZZ</name>
<sequence>MRIAIDGPASSGKSSVGRLVAEELGIGFLDTGLLYRAITRRAIDLGWFPAPTTAADVAGTAYEQVRRDLTELARATDAQGSGLSFTMAVGGVSLSETQLEATDVELYVPAVASIPSVRDALRAVQRNVAARGGSVLAGRDIGTVVLPDAECKIYLDATAEARAARRSLQRGYTVGSAEHQAILASLIVRDAEDRARPVAPLIAAADAITIHTDEMLLADVVKQVVAEARKVTR</sequence>
<evidence type="ECO:0000313" key="10">
    <source>
        <dbReference type="EMBL" id="CAB4927594.1"/>
    </source>
</evidence>
<feature type="domain" description="Cytidylate kinase" evidence="9">
    <location>
        <begin position="3"/>
        <end position="229"/>
    </location>
</feature>
<evidence type="ECO:0000256" key="3">
    <source>
        <dbReference type="ARBA" id="ARBA00022679"/>
    </source>
</evidence>
<evidence type="ECO:0000256" key="1">
    <source>
        <dbReference type="ARBA" id="ARBA00009427"/>
    </source>
</evidence>